<name>A0A9W6PAZ4_9ACTN</name>
<feature type="region of interest" description="Disordered" evidence="1">
    <location>
        <begin position="1"/>
        <end position="63"/>
    </location>
</feature>
<feature type="compositionally biased region" description="Basic and acidic residues" evidence="1">
    <location>
        <begin position="45"/>
        <end position="63"/>
    </location>
</feature>
<comment type="caution">
    <text evidence="2">The sequence shown here is derived from an EMBL/GenBank/DDBJ whole genome shotgun (WGS) entry which is preliminary data.</text>
</comment>
<reference evidence="2" key="1">
    <citation type="submission" date="2023-02" db="EMBL/GenBank/DDBJ databases">
        <title>Nocardiopsis ansamitocini NBRC 112285.</title>
        <authorList>
            <person name="Ichikawa N."/>
            <person name="Sato H."/>
            <person name="Tonouchi N."/>
        </authorList>
    </citation>
    <scope>NUCLEOTIDE SEQUENCE</scope>
    <source>
        <strain evidence="2">NBRC 112285</strain>
    </source>
</reference>
<gene>
    <name evidence="2" type="ORF">Nans01_45840</name>
</gene>
<organism evidence="2 3">
    <name type="scientific">Nocardiopsis ansamitocini</name>
    <dbReference type="NCBI Taxonomy" id="1670832"/>
    <lineage>
        <taxon>Bacteria</taxon>
        <taxon>Bacillati</taxon>
        <taxon>Actinomycetota</taxon>
        <taxon>Actinomycetes</taxon>
        <taxon>Streptosporangiales</taxon>
        <taxon>Nocardiopsidaceae</taxon>
        <taxon>Nocardiopsis</taxon>
    </lineage>
</organism>
<dbReference type="Proteomes" id="UP001165092">
    <property type="component" value="Unassembled WGS sequence"/>
</dbReference>
<accession>A0A9W6PAZ4</accession>
<protein>
    <submittedName>
        <fullName evidence="2">Uncharacterized protein</fullName>
    </submittedName>
</protein>
<evidence type="ECO:0000313" key="3">
    <source>
        <dbReference type="Proteomes" id="UP001165092"/>
    </source>
</evidence>
<evidence type="ECO:0000313" key="2">
    <source>
        <dbReference type="EMBL" id="GLU50233.1"/>
    </source>
</evidence>
<dbReference type="RefSeq" id="WP_285761769.1">
    <property type="nucleotide sequence ID" value="NZ_BSQG01000012.1"/>
</dbReference>
<evidence type="ECO:0000256" key="1">
    <source>
        <dbReference type="SAM" id="MobiDB-lite"/>
    </source>
</evidence>
<proteinExistence type="predicted"/>
<dbReference type="AlphaFoldDB" id="A0A9W6PAZ4"/>
<dbReference type="EMBL" id="BSQG01000012">
    <property type="protein sequence ID" value="GLU50233.1"/>
    <property type="molecule type" value="Genomic_DNA"/>
</dbReference>
<keyword evidence="3" id="KW-1185">Reference proteome</keyword>
<sequence>MAKTASVHNGAALATSPAGQVSGLARKHDLAEGAHPTEQWIAVKHVRDARARRASREDARNRA</sequence>